<dbReference type="OrthoDB" id="179763at2"/>
<dbReference type="InterPro" id="IPR052077">
    <property type="entry name" value="CcrZ_PhaseVar_Mediator"/>
</dbReference>
<dbReference type="Proteomes" id="UP000468388">
    <property type="component" value="Unassembled WGS sequence"/>
</dbReference>
<dbReference type="EMBL" id="WRXO01000001">
    <property type="protein sequence ID" value="MVT40144.1"/>
    <property type="molecule type" value="Genomic_DNA"/>
</dbReference>
<dbReference type="PANTHER" id="PTHR40086">
    <property type="entry name" value="PHOSPHOTRANSFERASE YTMP-RELATED"/>
    <property type="match status" value="1"/>
</dbReference>
<name>A0A6N8J5E1_9BACT</name>
<evidence type="ECO:0000313" key="3">
    <source>
        <dbReference type="Proteomes" id="UP000468388"/>
    </source>
</evidence>
<gene>
    <name evidence="2" type="ORF">GO495_06090</name>
</gene>
<dbReference type="SUPFAM" id="SSF56112">
    <property type="entry name" value="Protein kinase-like (PK-like)"/>
    <property type="match status" value="1"/>
</dbReference>
<evidence type="ECO:0000313" key="2">
    <source>
        <dbReference type="EMBL" id="MVT40144.1"/>
    </source>
</evidence>
<sequence>MSLINSSLIPTSRIAAVEMALLQAFGTSAVTDISLLAGGLSASSVYKIVVHNKPYVLKLNAHATATLPKPLVLAAAAGIAPPLHYQDIENGISISGFIDSKPIRAVLAPDKLIAELAGTLKAIHSVPCEVEGDDLQGTIDGMIDRFRQTNMLSGPVFDECFGHYEKIRDKYPWKDTNKVFSHNDLNPSNILYDGERIWIIDWDVAFLNDQYIDLANVANFFVHTGEQESILLNKYFDNAADDYKTARFFVMRQVCRIIYAMLMFQVAVQSKPADYIHNQEMEGIGLKEFGALMGSGQLSLAAYEGQLMYGKALLNEAVHQMRSPRFAISLAQLV</sequence>
<reference evidence="2 3" key="1">
    <citation type="submission" date="2019-12" db="EMBL/GenBank/DDBJ databases">
        <title>The draft genomic sequence of strain Chitinophaga oryziterrae JCM 16595.</title>
        <authorList>
            <person name="Zhang X."/>
        </authorList>
    </citation>
    <scope>NUCLEOTIDE SEQUENCE [LARGE SCALE GENOMIC DNA]</scope>
    <source>
        <strain evidence="2 3">JCM 16595</strain>
    </source>
</reference>
<keyword evidence="2" id="KW-0808">Transferase</keyword>
<feature type="domain" description="Aminoglycoside phosphotransferase" evidence="1">
    <location>
        <begin position="33"/>
        <end position="229"/>
    </location>
</feature>
<comment type="caution">
    <text evidence="2">The sequence shown here is derived from an EMBL/GenBank/DDBJ whole genome shotgun (WGS) entry which is preliminary data.</text>
</comment>
<dbReference type="InterPro" id="IPR011009">
    <property type="entry name" value="Kinase-like_dom_sf"/>
</dbReference>
<protein>
    <submittedName>
        <fullName evidence="2">Phosphotransferase</fullName>
    </submittedName>
</protein>
<dbReference type="AlphaFoldDB" id="A0A6N8J5E1"/>
<dbReference type="GO" id="GO:0016740">
    <property type="term" value="F:transferase activity"/>
    <property type="evidence" value="ECO:0007669"/>
    <property type="project" value="UniProtKB-KW"/>
</dbReference>
<keyword evidence="3" id="KW-1185">Reference proteome</keyword>
<dbReference type="RefSeq" id="WP_157298772.1">
    <property type="nucleotide sequence ID" value="NZ_BAAAZB010000005.1"/>
</dbReference>
<dbReference type="InterPro" id="IPR002575">
    <property type="entry name" value="Aminoglycoside_PTrfase"/>
</dbReference>
<dbReference type="PANTHER" id="PTHR40086:SF1">
    <property type="entry name" value="CELL CYCLE REGULATOR CCRZ"/>
    <property type="match status" value="1"/>
</dbReference>
<organism evidence="2 3">
    <name type="scientific">Chitinophaga oryziterrae</name>
    <dbReference type="NCBI Taxonomy" id="1031224"/>
    <lineage>
        <taxon>Bacteria</taxon>
        <taxon>Pseudomonadati</taxon>
        <taxon>Bacteroidota</taxon>
        <taxon>Chitinophagia</taxon>
        <taxon>Chitinophagales</taxon>
        <taxon>Chitinophagaceae</taxon>
        <taxon>Chitinophaga</taxon>
    </lineage>
</organism>
<dbReference type="Gene3D" id="3.90.1200.10">
    <property type="match status" value="1"/>
</dbReference>
<evidence type="ECO:0000259" key="1">
    <source>
        <dbReference type="Pfam" id="PF01636"/>
    </source>
</evidence>
<accession>A0A6N8J5E1</accession>
<proteinExistence type="predicted"/>
<dbReference type="Pfam" id="PF01636">
    <property type="entry name" value="APH"/>
    <property type="match status" value="1"/>
</dbReference>